<keyword evidence="1" id="KW-0175">Coiled coil</keyword>
<dbReference type="OMA" id="CIWRDID"/>
<evidence type="ECO:0000256" key="2">
    <source>
        <dbReference type="SAM" id="MobiDB-lite"/>
    </source>
</evidence>
<feature type="coiled-coil region" evidence="1">
    <location>
        <begin position="353"/>
        <end position="423"/>
    </location>
</feature>
<organism evidence="3 4">
    <name type="scientific">Plasmopara halstedii</name>
    <name type="common">Downy mildew of sunflower</name>
    <dbReference type="NCBI Taxonomy" id="4781"/>
    <lineage>
        <taxon>Eukaryota</taxon>
        <taxon>Sar</taxon>
        <taxon>Stramenopiles</taxon>
        <taxon>Oomycota</taxon>
        <taxon>Peronosporomycetes</taxon>
        <taxon>Peronosporales</taxon>
        <taxon>Peronosporaceae</taxon>
        <taxon>Plasmopara</taxon>
    </lineage>
</organism>
<dbReference type="OrthoDB" id="106432at2759"/>
<dbReference type="RefSeq" id="XP_024575576.1">
    <property type="nucleotide sequence ID" value="XM_024724729.1"/>
</dbReference>
<feature type="compositionally biased region" description="Polar residues" evidence="2">
    <location>
        <begin position="172"/>
        <end position="181"/>
    </location>
</feature>
<dbReference type="GeneID" id="36404316"/>
<protein>
    <submittedName>
        <fullName evidence="3">Uncharacterized protein</fullName>
    </submittedName>
</protein>
<sequence length="456" mass="51244">MLDSVATTRVGNDAEGSYLAVSSLSESLRARLNETMQLLVSLEQELEKSDLTMDIYQKCCRHLIAYMASHMNTSEKFVEKMEKVIEASYSSCQEIELRSSVSGNLWVQYNGGGIMEPEPQSAVVPSTPSLSNPIIKTDTETGGAVVVTPLTIMNASGTGMRQSCSPHVDLTVTTSPPTGQSSKRHLQRLKEPYISSKRARQTVARKLYDAGTSDRDKKKKDSESENANECEVEIVTVESEVHDCVQSLQKRERNGEIEWVCDVDSPSKQSVAYQKRLKAALKLVDALNCCPPVGMVCFQGCWHLRGRMCETHRTLGGGAMPCHDGSCRVWLEIDKHLVRCQNSQCDFKNMVGLRQTKYDIQQHQIKLEATRQKLFVVKNAMATSGSHGIGSPIRCNNQLKNKIERLKEKCTKLEDIIVLHKDRERAFAVDLNALRTRAFFDGFEFQRHYVRNKCEQ</sequence>
<name>A0A0P1AFD4_PLAHL</name>
<feature type="coiled-coil region" evidence="1">
    <location>
        <begin position="25"/>
        <end position="52"/>
    </location>
</feature>
<dbReference type="Proteomes" id="UP000054928">
    <property type="component" value="Unassembled WGS sequence"/>
</dbReference>
<feature type="region of interest" description="Disordered" evidence="2">
    <location>
        <begin position="172"/>
        <end position="229"/>
    </location>
</feature>
<evidence type="ECO:0000313" key="3">
    <source>
        <dbReference type="EMBL" id="CEG39207.1"/>
    </source>
</evidence>
<feature type="compositionally biased region" description="Basic and acidic residues" evidence="2">
    <location>
        <begin position="206"/>
        <end position="223"/>
    </location>
</feature>
<reference evidence="4" key="1">
    <citation type="submission" date="2014-09" db="EMBL/GenBank/DDBJ databases">
        <authorList>
            <person name="Sharma Rahul"/>
            <person name="Thines Marco"/>
        </authorList>
    </citation>
    <scope>NUCLEOTIDE SEQUENCE [LARGE SCALE GENOMIC DNA]</scope>
</reference>
<dbReference type="EMBL" id="CCYD01000409">
    <property type="protein sequence ID" value="CEG39207.1"/>
    <property type="molecule type" value="Genomic_DNA"/>
</dbReference>
<keyword evidence="4" id="KW-1185">Reference proteome</keyword>
<evidence type="ECO:0000313" key="4">
    <source>
        <dbReference type="Proteomes" id="UP000054928"/>
    </source>
</evidence>
<dbReference type="AlphaFoldDB" id="A0A0P1AFD4"/>
<evidence type="ECO:0000256" key="1">
    <source>
        <dbReference type="SAM" id="Coils"/>
    </source>
</evidence>
<proteinExistence type="predicted"/>
<accession>A0A0P1AFD4</accession>